<gene>
    <name evidence="3" type="ORF">O181_067957</name>
</gene>
<dbReference type="GO" id="GO:0006351">
    <property type="term" value="P:DNA-templated transcription"/>
    <property type="evidence" value="ECO:0007669"/>
    <property type="project" value="InterPro"/>
</dbReference>
<keyword evidence="4" id="KW-1185">Reference proteome</keyword>
<sequence length="424" mass="47765">MNNFPHLQLIDLSFLEKPEFDFVSKPIRFDLNMIPGLSSFIESQVHATLGPMMYDPNVFTLNLEQMLAGALVDSAIGVLQVTLVSAHGLKAVKIGGGTPDPYVTFSIGAQTNLDRSKLKRATTNPCWSSVHFLLNNSLNEILSLEILDYNEVRKDTSLGLANIDLISLITKPEQESLMVPILHNGKCRGEVKLRMNYHPCLVPKKLEHGEEEPVPETTAGVKPIWNVAYTIDCKDISSVTGTELYLPHHYIVFINGNILGLTWSPGRWVQLFRQFRRARKVYEFVSIYMKFVQQTVNIATDSGGICCPMIIVSNGNSMVTTRHIENDLNDDTTIVPPIDVMVRTKPKIKHHEDNNNQTNHKRKLTQSQRQHIDDSKQIMSQLGHSNTEYKSFSTISIDKKAANASWLKLLSINTLPHPYATLKY</sequence>
<dbReference type="InterPro" id="IPR000008">
    <property type="entry name" value="C2_dom"/>
</dbReference>
<feature type="domain" description="C2" evidence="2">
    <location>
        <begin position="55"/>
        <end position="178"/>
    </location>
</feature>
<evidence type="ECO:0000256" key="1">
    <source>
        <dbReference type="SAM" id="MobiDB-lite"/>
    </source>
</evidence>
<evidence type="ECO:0000313" key="3">
    <source>
        <dbReference type="EMBL" id="MBW0528242.1"/>
    </source>
</evidence>
<dbReference type="Proteomes" id="UP000765509">
    <property type="component" value="Unassembled WGS sequence"/>
</dbReference>
<dbReference type="InterPro" id="IPR037761">
    <property type="entry name" value="C2A_Tricalbin"/>
</dbReference>
<dbReference type="InterPro" id="IPR035892">
    <property type="entry name" value="C2_domain_sf"/>
</dbReference>
<dbReference type="OrthoDB" id="10248617at2759"/>
<dbReference type="Gene3D" id="3.90.1070.20">
    <property type="match status" value="1"/>
</dbReference>
<dbReference type="PANTHER" id="PTHR46980">
    <property type="entry name" value="TRICALBIN-1-RELATED"/>
    <property type="match status" value="1"/>
</dbReference>
<reference evidence="3" key="1">
    <citation type="submission" date="2021-03" db="EMBL/GenBank/DDBJ databases">
        <title>Draft genome sequence of rust myrtle Austropuccinia psidii MF-1, a brazilian biotype.</title>
        <authorList>
            <person name="Quecine M.C."/>
            <person name="Pachon D.M.R."/>
            <person name="Bonatelli M.L."/>
            <person name="Correr F.H."/>
            <person name="Franceschini L.M."/>
            <person name="Leite T.F."/>
            <person name="Margarido G.R.A."/>
            <person name="Almeida C.A."/>
            <person name="Ferrarezi J.A."/>
            <person name="Labate C.A."/>
        </authorList>
    </citation>
    <scope>NUCLEOTIDE SEQUENCE</scope>
    <source>
        <strain evidence="3">MF-1</strain>
    </source>
</reference>
<dbReference type="SUPFAM" id="SSF49562">
    <property type="entry name" value="C2 domain (Calcium/lipid-binding domain, CaLB)"/>
    <property type="match status" value="1"/>
</dbReference>
<dbReference type="PANTHER" id="PTHR46980:SF2">
    <property type="entry name" value="TRICALBIN-1-RELATED"/>
    <property type="match status" value="1"/>
</dbReference>
<dbReference type="SUPFAM" id="SSF64484">
    <property type="entry name" value="beta and beta-prime subunits of DNA dependent RNA-polymerase"/>
    <property type="match status" value="1"/>
</dbReference>
<proteinExistence type="predicted"/>
<dbReference type="GO" id="GO:0003677">
    <property type="term" value="F:DNA binding"/>
    <property type="evidence" value="ECO:0007669"/>
    <property type="project" value="InterPro"/>
</dbReference>
<dbReference type="AlphaFoldDB" id="A0A9Q3F1P9"/>
<dbReference type="InterPro" id="IPR052455">
    <property type="entry name" value="Tricalbin_domain"/>
</dbReference>
<dbReference type="Pfam" id="PF04566">
    <property type="entry name" value="RNA_pol_Rpb2_4"/>
    <property type="match status" value="1"/>
</dbReference>
<evidence type="ECO:0000259" key="2">
    <source>
        <dbReference type="PROSITE" id="PS50004"/>
    </source>
</evidence>
<dbReference type="PROSITE" id="PS50004">
    <property type="entry name" value="C2"/>
    <property type="match status" value="1"/>
</dbReference>
<dbReference type="Gene3D" id="2.60.40.150">
    <property type="entry name" value="C2 domain"/>
    <property type="match status" value="1"/>
</dbReference>
<dbReference type="CDD" id="cd04044">
    <property type="entry name" value="C2A_Tricalbin-like"/>
    <property type="match status" value="1"/>
</dbReference>
<evidence type="ECO:0000313" key="4">
    <source>
        <dbReference type="Proteomes" id="UP000765509"/>
    </source>
</evidence>
<dbReference type="InterPro" id="IPR007646">
    <property type="entry name" value="RNA_pol_Rpb2_4"/>
</dbReference>
<dbReference type="GO" id="GO:0003899">
    <property type="term" value="F:DNA-directed RNA polymerase activity"/>
    <property type="evidence" value="ECO:0007669"/>
    <property type="project" value="InterPro"/>
</dbReference>
<name>A0A9Q3F1P9_9BASI</name>
<feature type="region of interest" description="Disordered" evidence="1">
    <location>
        <begin position="349"/>
        <end position="373"/>
    </location>
</feature>
<dbReference type="EMBL" id="AVOT02034183">
    <property type="protein sequence ID" value="MBW0528242.1"/>
    <property type="molecule type" value="Genomic_DNA"/>
</dbReference>
<dbReference type="SMART" id="SM00239">
    <property type="entry name" value="C2"/>
    <property type="match status" value="1"/>
</dbReference>
<dbReference type="Pfam" id="PF00168">
    <property type="entry name" value="C2"/>
    <property type="match status" value="1"/>
</dbReference>
<dbReference type="GO" id="GO:0061817">
    <property type="term" value="P:endoplasmic reticulum-plasma membrane tethering"/>
    <property type="evidence" value="ECO:0007669"/>
    <property type="project" value="InterPro"/>
</dbReference>
<protein>
    <recommendedName>
        <fullName evidence="2">C2 domain-containing protein</fullName>
    </recommendedName>
</protein>
<accession>A0A9Q3F1P9</accession>
<organism evidence="3 4">
    <name type="scientific">Austropuccinia psidii MF-1</name>
    <dbReference type="NCBI Taxonomy" id="1389203"/>
    <lineage>
        <taxon>Eukaryota</taxon>
        <taxon>Fungi</taxon>
        <taxon>Dikarya</taxon>
        <taxon>Basidiomycota</taxon>
        <taxon>Pucciniomycotina</taxon>
        <taxon>Pucciniomycetes</taxon>
        <taxon>Pucciniales</taxon>
        <taxon>Sphaerophragmiaceae</taxon>
        <taxon>Austropuccinia</taxon>
    </lineage>
</organism>
<comment type="caution">
    <text evidence="3">The sequence shown here is derived from an EMBL/GenBank/DDBJ whole genome shotgun (WGS) entry which is preliminary data.</text>
</comment>